<evidence type="ECO:0000313" key="2">
    <source>
        <dbReference type="Proteomes" id="UP000813385"/>
    </source>
</evidence>
<reference evidence="1" key="1">
    <citation type="journal article" date="2021" name="Nat. Commun.">
        <title>Genetic determinants of endophytism in the Arabidopsis root mycobiome.</title>
        <authorList>
            <person name="Mesny F."/>
            <person name="Miyauchi S."/>
            <person name="Thiergart T."/>
            <person name="Pickel B."/>
            <person name="Atanasova L."/>
            <person name="Karlsson M."/>
            <person name="Huettel B."/>
            <person name="Barry K.W."/>
            <person name="Haridas S."/>
            <person name="Chen C."/>
            <person name="Bauer D."/>
            <person name="Andreopoulos W."/>
            <person name="Pangilinan J."/>
            <person name="LaButti K."/>
            <person name="Riley R."/>
            <person name="Lipzen A."/>
            <person name="Clum A."/>
            <person name="Drula E."/>
            <person name="Henrissat B."/>
            <person name="Kohler A."/>
            <person name="Grigoriev I.V."/>
            <person name="Martin F.M."/>
            <person name="Hacquard S."/>
        </authorList>
    </citation>
    <scope>NUCLEOTIDE SEQUENCE</scope>
    <source>
        <strain evidence="1">MPI-CAGE-AT-0016</strain>
    </source>
</reference>
<evidence type="ECO:0000313" key="1">
    <source>
        <dbReference type="EMBL" id="KAH7377190.1"/>
    </source>
</evidence>
<protein>
    <submittedName>
        <fullName evidence="1">Uncharacterized protein</fullName>
    </submittedName>
</protein>
<dbReference type="Proteomes" id="UP000813385">
    <property type="component" value="Unassembled WGS sequence"/>
</dbReference>
<gene>
    <name evidence="1" type="ORF">B0T11DRAFT_29115</name>
</gene>
<name>A0A8K0TU84_9PEZI</name>
<keyword evidence="2" id="KW-1185">Reference proteome</keyword>
<dbReference type="OrthoDB" id="310895at2759"/>
<organism evidence="1 2">
    <name type="scientific">Plectosphaerella cucumerina</name>
    <dbReference type="NCBI Taxonomy" id="40658"/>
    <lineage>
        <taxon>Eukaryota</taxon>
        <taxon>Fungi</taxon>
        <taxon>Dikarya</taxon>
        <taxon>Ascomycota</taxon>
        <taxon>Pezizomycotina</taxon>
        <taxon>Sordariomycetes</taxon>
        <taxon>Hypocreomycetidae</taxon>
        <taxon>Glomerellales</taxon>
        <taxon>Plectosphaerellaceae</taxon>
        <taxon>Plectosphaerella</taxon>
    </lineage>
</organism>
<comment type="caution">
    <text evidence="1">The sequence shown here is derived from an EMBL/GenBank/DDBJ whole genome shotgun (WGS) entry which is preliminary data.</text>
</comment>
<proteinExistence type="predicted"/>
<sequence length="90" mass="9957">MQLVQVWKVRCRGTGFMLLGFCQDLGIISRMCGLYEGAIVAERSRQQWHRDYIIGLAIDGLKDTAGRISGVTTGSLPGSNHDNMKAMVQK</sequence>
<dbReference type="EMBL" id="JAGPXD010000001">
    <property type="protein sequence ID" value="KAH7377190.1"/>
    <property type="molecule type" value="Genomic_DNA"/>
</dbReference>
<dbReference type="AlphaFoldDB" id="A0A8K0TU84"/>
<accession>A0A8K0TU84</accession>